<comment type="caution">
    <text evidence="8">The sequence shown here is derived from an EMBL/GenBank/DDBJ whole genome shotgun (WGS) entry which is preliminary data.</text>
</comment>
<evidence type="ECO:0000259" key="7">
    <source>
        <dbReference type="Pfam" id="PF13091"/>
    </source>
</evidence>
<keyword evidence="5" id="KW-0442">Lipid degradation</keyword>
<comment type="similarity">
    <text evidence="2">Belongs to the phospholipase D family.</text>
</comment>
<dbReference type="RefSeq" id="WP_052725897.1">
    <property type="nucleotide sequence ID" value="NZ_JWIR02000043.1"/>
</dbReference>
<dbReference type="InterPro" id="IPR025202">
    <property type="entry name" value="PLD-like_dom"/>
</dbReference>
<keyword evidence="9" id="KW-1185">Reference proteome</keyword>
<evidence type="ECO:0000256" key="1">
    <source>
        <dbReference type="ARBA" id="ARBA00000798"/>
    </source>
</evidence>
<dbReference type="AlphaFoldDB" id="A0A0F5I0I4"/>
<evidence type="ECO:0000256" key="6">
    <source>
        <dbReference type="ARBA" id="ARBA00023098"/>
    </source>
</evidence>
<keyword evidence="4" id="KW-0378">Hydrolase</keyword>
<comment type="catalytic activity">
    <reaction evidence="1">
        <text>a 1,2-diacyl-sn-glycero-3-phosphocholine + H2O = a 1,2-diacyl-sn-glycero-3-phosphate + choline + H(+)</text>
        <dbReference type="Rhea" id="RHEA:14445"/>
        <dbReference type="ChEBI" id="CHEBI:15354"/>
        <dbReference type="ChEBI" id="CHEBI:15377"/>
        <dbReference type="ChEBI" id="CHEBI:15378"/>
        <dbReference type="ChEBI" id="CHEBI:57643"/>
        <dbReference type="ChEBI" id="CHEBI:58608"/>
        <dbReference type="EC" id="3.1.4.4"/>
    </reaction>
</comment>
<dbReference type="PANTHER" id="PTHR43856">
    <property type="entry name" value="CARDIOLIPIN HYDROLASE"/>
    <property type="match status" value="1"/>
</dbReference>
<dbReference type="EC" id="3.1.4.4" evidence="3"/>
<dbReference type="InterPro" id="IPR051406">
    <property type="entry name" value="PLD_domain"/>
</dbReference>
<feature type="domain" description="Phospholipase D-like" evidence="7">
    <location>
        <begin position="305"/>
        <end position="438"/>
    </location>
</feature>
<dbReference type="Pfam" id="PF13091">
    <property type="entry name" value="PLDc_2"/>
    <property type="match status" value="1"/>
</dbReference>
<keyword evidence="6" id="KW-0443">Lipid metabolism</keyword>
<name>A0A0F5I0I4_BACTR</name>
<proteinExistence type="inferred from homology"/>
<dbReference type="PANTHER" id="PTHR43856:SF1">
    <property type="entry name" value="MITOCHONDRIAL CARDIOLIPIN HYDROLASE"/>
    <property type="match status" value="1"/>
</dbReference>
<dbReference type="Gene3D" id="3.30.870.10">
    <property type="entry name" value="Endonuclease Chain A"/>
    <property type="match status" value="2"/>
</dbReference>
<evidence type="ECO:0000256" key="3">
    <source>
        <dbReference type="ARBA" id="ARBA00012027"/>
    </source>
</evidence>
<dbReference type="STRING" id="1221996.QY95_02451"/>
<dbReference type="GO" id="GO:0016042">
    <property type="term" value="P:lipid catabolic process"/>
    <property type="evidence" value="ECO:0007669"/>
    <property type="project" value="UniProtKB-KW"/>
</dbReference>
<evidence type="ECO:0000313" key="9">
    <source>
        <dbReference type="Proteomes" id="UP000031563"/>
    </source>
</evidence>
<protein>
    <recommendedName>
        <fullName evidence="3">phospholipase D</fullName>
        <ecNumber evidence="3">3.1.4.4</ecNumber>
    </recommendedName>
</protein>
<organism evidence="8 9">
    <name type="scientific">Bacillus thermotolerans</name>
    <name type="common">Quasibacillus thermotolerans</name>
    <dbReference type="NCBI Taxonomy" id="1221996"/>
    <lineage>
        <taxon>Bacteria</taxon>
        <taxon>Bacillati</taxon>
        <taxon>Bacillota</taxon>
        <taxon>Bacilli</taxon>
        <taxon>Bacillales</taxon>
        <taxon>Bacillaceae</taxon>
        <taxon>Bacillus</taxon>
    </lineage>
</organism>
<dbReference type="GO" id="GO:0004630">
    <property type="term" value="F:phospholipase D activity"/>
    <property type="evidence" value="ECO:0007669"/>
    <property type="project" value="UniProtKB-EC"/>
</dbReference>
<dbReference type="Proteomes" id="UP000031563">
    <property type="component" value="Unassembled WGS sequence"/>
</dbReference>
<evidence type="ECO:0000313" key="8">
    <source>
        <dbReference type="EMBL" id="KKB39011.1"/>
    </source>
</evidence>
<evidence type="ECO:0000256" key="2">
    <source>
        <dbReference type="ARBA" id="ARBA00008664"/>
    </source>
</evidence>
<dbReference type="EMBL" id="JWIR02000043">
    <property type="protein sequence ID" value="KKB39011.1"/>
    <property type="molecule type" value="Genomic_DNA"/>
</dbReference>
<dbReference type="CDD" id="cd09129">
    <property type="entry name" value="PLDc_unchar2_1"/>
    <property type="match status" value="1"/>
</dbReference>
<sequence>MKKMTAKRLVLATLLTFYILTVIVHLYKPLPKNTSYASPPYQVEENQVNFYYNVTGQKGEKKVFTEQIFTRTLEMIEEAEEFIVLDYFLFNGYHEKNQEFPEVSKALTEALVQKKQEDPNIEITFISDEVNTSYQSHATPEFNELKKNGIKVLLTDVQPLRDSMPIYSALWRMFIQWFGEGGEGWIPNQLAETAPDMTLRSYLKLFNVKANHRKTIATEKGTLISSGNPHDASAYFANTAFEVKNALINDLLITEEVAAKTRHSVDFPSAVRERTGQGSMKVQLLTEGRIQETLQKEVAETKKGEEIWIAMFYLADRDVIDSLTEAANRGVRVRLILDTNKNSFGQKKTGLPNIPISEELIEDTGGKIDIRWFAPESEQFHTKMMYIKKQNEGMTLSGSANYTSRNLNDFNLETNIMIKGPHSAEVLKETEKYFHRLWKNDGAEYTTDYKKHYEDISTLKRGVYTVQKLLHLTTY</sequence>
<accession>A0A0F5I0I4</accession>
<gene>
    <name evidence="8" type="ORF">QY95_02451</name>
</gene>
<dbReference type="SUPFAM" id="SSF56024">
    <property type="entry name" value="Phospholipase D/nuclease"/>
    <property type="match status" value="2"/>
</dbReference>
<dbReference type="GO" id="GO:0016891">
    <property type="term" value="F:RNA endonuclease activity producing 5'-phosphomonoesters, hydrolytic mechanism"/>
    <property type="evidence" value="ECO:0007669"/>
    <property type="project" value="TreeGrafter"/>
</dbReference>
<evidence type="ECO:0000256" key="5">
    <source>
        <dbReference type="ARBA" id="ARBA00022963"/>
    </source>
</evidence>
<dbReference type="CDD" id="cd09130">
    <property type="entry name" value="PLDc_unchar2_2"/>
    <property type="match status" value="1"/>
</dbReference>
<reference evidence="8" key="1">
    <citation type="submission" date="2015-02" db="EMBL/GenBank/DDBJ databases">
        <title>Genome Assembly of Bacillaceae bacterium MTCC 8252.</title>
        <authorList>
            <person name="Verma A."/>
            <person name="Khatri I."/>
            <person name="Mual P."/>
            <person name="Subramanian S."/>
            <person name="Krishnamurthi S."/>
        </authorList>
    </citation>
    <scope>NUCLEOTIDE SEQUENCE [LARGE SCALE GENOMIC DNA]</scope>
    <source>
        <strain evidence="8">MTCC 8252</strain>
    </source>
</reference>
<evidence type="ECO:0000256" key="4">
    <source>
        <dbReference type="ARBA" id="ARBA00022801"/>
    </source>
</evidence>